<sequence length="86" mass="9086">MLVARTSHPLTLADGSQVEGTRSVGLCAGCDRDTPDAQGLLAFFAVHETVTDETVTSVAALLAEWVDRVAEHSILCEQDAGDEVDT</sequence>
<protein>
    <submittedName>
        <fullName evidence="1">DUF6300 family protein</fullName>
    </submittedName>
</protein>
<dbReference type="EMBL" id="JAKXMK010000037">
    <property type="protein sequence ID" value="MCH6170922.1"/>
    <property type="molecule type" value="Genomic_DNA"/>
</dbReference>
<dbReference type="Proteomes" id="UP001299970">
    <property type="component" value="Unassembled WGS sequence"/>
</dbReference>
<keyword evidence="2" id="KW-1185">Reference proteome</keyword>
<dbReference type="Pfam" id="PF19817">
    <property type="entry name" value="DUF6300"/>
    <property type="match status" value="1"/>
</dbReference>
<organism evidence="1 2">
    <name type="scientific">Pseudonocardia alaniniphila</name>
    <dbReference type="NCBI Taxonomy" id="75291"/>
    <lineage>
        <taxon>Bacteria</taxon>
        <taxon>Bacillati</taxon>
        <taxon>Actinomycetota</taxon>
        <taxon>Actinomycetes</taxon>
        <taxon>Pseudonocardiales</taxon>
        <taxon>Pseudonocardiaceae</taxon>
        <taxon>Pseudonocardia</taxon>
    </lineage>
</organism>
<proteinExistence type="predicted"/>
<comment type="caution">
    <text evidence="1">The sequence shown here is derived from an EMBL/GenBank/DDBJ whole genome shotgun (WGS) entry which is preliminary data.</text>
</comment>
<accession>A0ABS9TQV2</accession>
<gene>
    <name evidence="1" type="ORF">MMF94_34915</name>
</gene>
<evidence type="ECO:0000313" key="1">
    <source>
        <dbReference type="EMBL" id="MCH6170922.1"/>
    </source>
</evidence>
<evidence type="ECO:0000313" key="2">
    <source>
        <dbReference type="Proteomes" id="UP001299970"/>
    </source>
</evidence>
<name>A0ABS9TQV2_9PSEU</name>
<dbReference type="InterPro" id="IPR046267">
    <property type="entry name" value="DUF6300"/>
</dbReference>
<reference evidence="1 2" key="1">
    <citation type="submission" date="2022-03" db="EMBL/GenBank/DDBJ databases">
        <title>Pseudonocardia alaer sp. nov., a novel actinomycete isolated from reed forest soil.</title>
        <authorList>
            <person name="Wang L."/>
        </authorList>
    </citation>
    <scope>NUCLEOTIDE SEQUENCE [LARGE SCALE GENOMIC DNA]</scope>
    <source>
        <strain evidence="1 2">Y-16303</strain>
    </source>
</reference>